<keyword evidence="4" id="KW-0812">Transmembrane</keyword>
<organism evidence="12">
    <name type="scientific">Brassica cretica</name>
    <name type="common">Mustard</name>
    <dbReference type="NCBI Taxonomy" id="69181"/>
    <lineage>
        <taxon>Eukaryota</taxon>
        <taxon>Viridiplantae</taxon>
        <taxon>Streptophyta</taxon>
        <taxon>Embryophyta</taxon>
        <taxon>Tracheophyta</taxon>
        <taxon>Spermatophyta</taxon>
        <taxon>Magnoliopsida</taxon>
        <taxon>eudicotyledons</taxon>
        <taxon>Gunneridae</taxon>
        <taxon>Pentapetalae</taxon>
        <taxon>rosids</taxon>
        <taxon>malvids</taxon>
        <taxon>Brassicales</taxon>
        <taxon>Brassicaceae</taxon>
        <taxon>Brassiceae</taxon>
        <taxon>Brassica</taxon>
    </lineage>
</organism>
<gene>
    <name evidence="13" type="ORF">F2Q68_00045612</name>
    <name evidence="12" type="ORF">F2Q70_00044664</name>
</gene>
<evidence type="ECO:0000256" key="10">
    <source>
        <dbReference type="RuleBase" id="RU361155"/>
    </source>
</evidence>
<keyword evidence="5" id="KW-0677">Repeat</keyword>
<keyword evidence="3" id="KW-0433">Leucine-rich repeat</keyword>
<evidence type="ECO:0000256" key="2">
    <source>
        <dbReference type="ARBA" id="ARBA00009592"/>
    </source>
</evidence>
<dbReference type="GO" id="GO:0016020">
    <property type="term" value="C:membrane"/>
    <property type="evidence" value="ECO:0007669"/>
    <property type="project" value="UniProtKB-SubCell"/>
</dbReference>
<feature type="domain" description="Sulfotransferase" evidence="11">
    <location>
        <begin position="157"/>
        <end position="214"/>
    </location>
</feature>
<dbReference type="GO" id="GO:0008146">
    <property type="term" value="F:sulfotransferase activity"/>
    <property type="evidence" value="ECO:0007669"/>
    <property type="project" value="InterPro"/>
</dbReference>
<evidence type="ECO:0000256" key="1">
    <source>
        <dbReference type="ARBA" id="ARBA00004167"/>
    </source>
</evidence>
<accession>A0A8S9KPV5</accession>
<keyword evidence="6" id="KW-1133">Transmembrane helix</keyword>
<keyword evidence="8" id="KW-0675">Receptor</keyword>
<dbReference type="PRINTS" id="PR00019">
    <property type="entry name" value="LEURICHRPT"/>
</dbReference>
<dbReference type="SUPFAM" id="SSF52540">
    <property type="entry name" value="P-loop containing nucleoside triphosphate hydrolases"/>
    <property type="match status" value="1"/>
</dbReference>
<evidence type="ECO:0000256" key="6">
    <source>
        <dbReference type="ARBA" id="ARBA00022989"/>
    </source>
</evidence>
<dbReference type="InterPro" id="IPR032675">
    <property type="entry name" value="LRR_dom_sf"/>
</dbReference>
<dbReference type="OrthoDB" id="544346at2759"/>
<reference evidence="12" key="1">
    <citation type="submission" date="2019-12" db="EMBL/GenBank/DDBJ databases">
        <title>Genome sequencing and annotation of Brassica cretica.</title>
        <authorList>
            <person name="Studholme D.J."/>
            <person name="Sarris P.F."/>
        </authorList>
    </citation>
    <scope>NUCLEOTIDE SEQUENCE</scope>
    <source>
        <strain evidence="13">PFS-001/15</strain>
        <strain evidence="12">PFS-102/07</strain>
        <tissue evidence="12">Leaf</tissue>
    </source>
</reference>
<evidence type="ECO:0000256" key="8">
    <source>
        <dbReference type="ARBA" id="ARBA00023170"/>
    </source>
</evidence>
<comment type="similarity">
    <text evidence="2">Belongs to the RLP family.</text>
</comment>
<evidence type="ECO:0000256" key="7">
    <source>
        <dbReference type="ARBA" id="ARBA00023136"/>
    </source>
</evidence>
<dbReference type="PANTHER" id="PTHR48062:SF64">
    <property type="entry name" value="RECEPTOR-LIKE PROTEIN 13"/>
    <property type="match status" value="1"/>
</dbReference>
<dbReference type="Proteomes" id="UP000712281">
    <property type="component" value="Unassembled WGS sequence"/>
</dbReference>
<evidence type="ECO:0000259" key="11">
    <source>
        <dbReference type="Pfam" id="PF00685"/>
    </source>
</evidence>
<dbReference type="InterPro" id="IPR027417">
    <property type="entry name" value="P-loop_NTPase"/>
</dbReference>
<sequence>MKHRYDAYLGGNLKLLFGIDLSENELSGEIPAELGGLVELQGLNLSHNNLSGVIPESFSGLKNAESLDISFNRLQGRIPQELTELNSLAVFNVSFNNLSGVIPQGNQFNTFDTQSFLGYVTVLLGIFSSLSFDSPWSRFWFYVVDAFIYKAKNLFCFATFKNLEVNRGDKERLDCPAVYAYFRKGKVGDWANYLTPKMAARIHQLVEDKFKDTGLLQHDQ</sequence>
<evidence type="ECO:0000313" key="13">
    <source>
        <dbReference type="EMBL" id="KAF2606780.1"/>
    </source>
</evidence>
<dbReference type="FunFam" id="3.80.10.10:FF:000111">
    <property type="entry name" value="LRR receptor-like serine/threonine-protein kinase ERECTA"/>
    <property type="match status" value="1"/>
</dbReference>
<dbReference type="SUPFAM" id="SSF52058">
    <property type="entry name" value="L domain-like"/>
    <property type="match status" value="1"/>
</dbReference>
<comment type="caution">
    <text evidence="12">The sequence shown here is derived from an EMBL/GenBank/DDBJ whole genome shotgun (WGS) entry which is preliminary data.</text>
</comment>
<keyword evidence="7" id="KW-0472">Membrane</keyword>
<dbReference type="EMBL" id="QGKW02000276">
    <property type="protein sequence ID" value="KAF2606780.1"/>
    <property type="molecule type" value="Genomic_DNA"/>
</dbReference>
<name>A0A8S9KPV5_BRACR</name>
<dbReference type="InterPro" id="IPR051502">
    <property type="entry name" value="RLP_Defense_Trigger"/>
</dbReference>
<keyword evidence="10" id="KW-0808">Transferase</keyword>
<dbReference type="EC" id="2.8.2.-" evidence="10"/>
<keyword evidence="9" id="KW-0325">Glycoprotein</keyword>
<dbReference type="InterPro" id="IPR001611">
    <property type="entry name" value="Leu-rich_rpt"/>
</dbReference>
<dbReference type="Gene3D" id="3.80.10.10">
    <property type="entry name" value="Ribonuclease Inhibitor"/>
    <property type="match status" value="1"/>
</dbReference>
<dbReference type="Pfam" id="PF00685">
    <property type="entry name" value="Sulfotransfer_1"/>
    <property type="match status" value="1"/>
</dbReference>
<comment type="similarity">
    <text evidence="10">Belongs to the sulfotransferase 1 family.</text>
</comment>
<evidence type="ECO:0000313" key="12">
    <source>
        <dbReference type="EMBL" id="KAF2595353.1"/>
    </source>
</evidence>
<evidence type="ECO:0000256" key="5">
    <source>
        <dbReference type="ARBA" id="ARBA00022737"/>
    </source>
</evidence>
<evidence type="ECO:0000256" key="9">
    <source>
        <dbReference type="ARBA" id="ARBA00023180"/>
    </source>
</evidence>
<evidence type="ECO:0000256" key="3">
    <source>
        <dbReference type="ARBA" id="ARBA00022614"/>
    </source>
</evidence>
<evidence type="ECO:0000256" key="4">
    <source>
        <dbReference type="ARBA" id="ARBA00022692"/>
    </source>
</evidence>
<dbReference type="PANTHER" id="PTHR48062">
    <property type="entry name" value="RECEPTOR-LIKE PROTEIN 14"/>
    <property type="match status" value="1"/>
</dbReference>
<dbReference type="Gene3D" id="3.40.50.300">
    <property type="entry name" value="P-loop containing nucleotide triphosphate hydrolases"/>
    <property type="match status" value="1"/>
</dbReference>
<dbReference type="AlphaFoldDB" id="A0A8S9KPV5"/>
<dbReference type="Pfam" id="PF13855">
    <property type="entry name" value="LRR_8"/>
    <property type="match status" value="1"/>
</dbReference>
<dbReference type="Pfam" id="PF00560">
    <property type="entry name" value="LRR_1"/>
    <property type="match status" value="1"/>
</dbReference>
<dbReference type="InterPro" id="IPR000863">
    <property type="entry name" value="Sulfotransferase_dom"/>
</dbReference>
<dbReference type="EMBL" id="QGKY02000164">
    <property type="protein sequence ID" value="KAF2595353.1"/>
    <property type="molecule type" value="Genomic_DNA"/>
</dbReference>
<protein>
    <recommendedName>
        <fullName evidence="10">Sulfotransferase</fullName>
        <ecNumber evidence="10">2.8.2.-</ecNumber>
    </recommendedName>
</protein>
<comment type="subcellular location">
    <subcellularLocation>
        <location evidence="1">Membrane</location>
        <topology evidence="1">Single-pass membrane protein</topology>
    </subcellularLocation>
</comment>
<proteinExistence type="inferred from homology"/>